<name>A0A916W4E6_9HYPH</name>
<feature type="chain" id="PRO_5037769422" description="DUF1223 domain-containing protein" evidence="1">
    <location>
        <begin position="29"/>
        <end position="253"/>
    </location>
</feature>
<accession>A0A916W4E6</accession>
<feature type="signal peptide" evidence="1">
    <location>
        <begin position="1"/>
        <end position="28"/>
    </location>
</feature>
<dbReference type="PANTHER" id="PTHR36057:SF1">
    <property type="entry name" value="LIPOPROTEIN LIPID ATTACHMENT SITE-LIKE PROTEIN, PUTATIVE (DUF1223)-RELATED"/>
    <property type="match status" value="1"/>
</dbReference>
<comment type="caution">
    <text evidence="2">The sequence shown here is derived from an EMBL/GenBank/DDBJ whole genome shotgun (WGS) entry which is preliminary data.</text>
</comment>
<organism evidence="2 3">
    <name type="scientific">Pelagibacterium lentulum</name>
    <dbReference type="NCBI Taxonomy" id="2029865"/>
    <lineage>
        <taxon>Bacteria</taxon>
        <taxon>Pseudomonadati</taxon>
        <taxon>Pseudomonadota</taxon>
        <taxon>Alphaproteobacteria</taxon>
        <taxon>Hyphomicrobiales</taxon>
        <taxon>Devosiaceae</taxon>
        <taxon>Pelagibacterium</taxon>
    </lineage>
</organism>
<evidence type="ECO:0000313" key="3">
    <source>
        <dbReference type="Proteomes" id="UP000596977"/>
    </source>
</evidence>
<dbReference type="InterPro" id="IPR036249">
    <property type="entry name" value="Thioredoxin-like_sf"/>
</dbReference>
<dbReference type="EMBL" id="BMKB01000014">
    <property type="protein sequence ID" value="GGA65039.1"/>
    <property type="molecule type" value="Genomic_DNA"/>
</dbReference>
<gene>
    <name evidence="2" type="ORF">GCM10011499_39350</name>
</gene>
<dbReference type="Proteomes" id="UP000596977">
    <property type="component" value="Unassembled WGS sequence"/>
</dbReference>
<evidence type="ECO:0000313" key="2">
    <source>
        <dbReference type="EMBL" id="GGA65039.1"/>
    </source>
</evidence>
<dbReference type="RefSeq" id="WP_248297984.1">
    <property type="nucleotide sequence ID" value="NZ_RZMW01000014.1"/>
</dbReference>
<dbReference type="PANTHER" id="PTHR36057">
    <property type="match status" value="1"/>
</dbReference>
<dbReference type="Pfam" id="PF06764">
    <property type="entry name" value="DUF1223"/>
    <property type="match status" value="1"/>
</dbReference>
<dbReference type="AlphaFoldDB" id="A0A916W4E6"/>
<evidence type="ECO:0000256" key="1">
    <source>
        <dbReference type="SAM" id="SignalP"/>
    </source>
</evidence>
<reference evidence="2 3" key="1">
    <citation type="journal article" date="2014" name="Int. J. Syst. Evol. Microbiol.">
        <title>Complete genome sequence of Corynebacterium casei LMG S-19264T (=DSM 44701T), isolated from a smear-ripened cheese.</title>
        <authorList>
            <consortium name="US DOE Joint Genome Institute (JGI-PGF)"/>
            <person name="Walter F."/>
            <person name="Albersmeier A."/>
            <person name="Kalinowski J."/>
            <person name="Ruckert C."/>
        </authorList>
    </citation>
    <scope>NUCLEOTIDE SEQUENCE [LARGE SCALE GENOMIC DNA]</scope>
    <source>
        <strain evidence="2 3">CGMCC 1.15896</strain>
    </source>
</reference>
<dbReference type="InterPro" id="IPR010634">
    <property type="entry name" value="DUF1223"/>
</dbReference>
<protein>
    <recommendedName>
        <fullName evidence="4">DUF1223 domain-containing protein</fullName>
    </recommendedName>
</protein>
<keyword evidence="3" id="KW-1185">Reference proteome</keyword>
<dbReference type="SUPFAM" id="SSF52833">
    <property type="entry name" value="Thioredoxin-like"/>
    <property type="match status" value="1"/>
</dbReference>
<evidence type="ECO:0008006" key="4">
    <source>
        <dbReference type="Google" id="ProtNLM"/>
    </source>
</evidence>
<keyword evidence="1" id="KW-0732">Signal</keyword>
<proteinExistence type="predicted"/>
<sequence length="253" mass="27701">MRVPIILFTHVALRLFTASMTCMLPVAAFSFELRDGVSAVVELFTSQGCSPCPAADRLLSELSTEDNVISLAYHVDYWDYAGWADTFALPANGELQKAYAQTWSTSRIYTPQMIINGEHGVVGSNAEEVQSALAASRLVLPVSLEVPSQDVVVLKAEPHPELSKAVVWLVTFRNWAEVEVERGENIGRRLSYTNIVITRRPVGMWDPINGADIQVPVSDAVDPDSDGFALIIQERNGHLPGRILGAAAVMLEH</sequence>
<dbReference type="Gene3D" id="3.40.30.10">
    <property type="entry name" value="Glutaredoxin"/>
    <property type="match status" value="1"/>
</dbReference>